<proteinExistence type="predicted"/>
<dbReference type="EMBL" id="CADEAL010004201">
    <property type="protein sequence ID" value="CAB1454176.1"/>
    <property type="molecule type" value="Genomic_DNA"/>
</dbReference>
<accession>A0A9N7VKX4</accession>
<protein>
    <submittedName>
        <fullName evidence="1">Uncharacterized protein</fullName>
    </submittedName>
</protein>
<organism evidence="1 2">
    <name type="scientific">Pleuronectes platessa</name>
    <name type="common">European plaice</name>
    <dbReference type="NCBI Taxonomy" id="8262"/>
    <lineage>
        <taxon>Eukaryota</taxon>
        <taxon>Metazoa</taxon>
        <taxon>Chordata</taxon>
        <taxon>Craniata</taxon>
        <taxon>Vertebrata</taxon>
        <taxon>Euteleostomi</taxon>
        <taxon>Actinopterygii</taxon>
        <taxon>Neopterygii</taxon>
        <taxon>Teleostei</taxon>
        <taxon>Neoteleostei</taxon>
        <taxon>Acanthomorphata</taxon>
        <taxon>Carangaria</taxon>
        <taxon>Pleuronectiformes</taxon>
        <taxon>Pleuronectoidei</taxon>
        <taxon>Pleuronectidae</taxon>
        <taxon>Pleuronectes</taxon>
    </lineage>
</organism>
<sequence length="93" mass="10633">MPKPPPQLGLVRGCQVAEPMSAARFWWTYRCLFKQYCMWQPNQEAAEIWPRSRACGRGGVSLIEISARLAGRRRRQPGARWRVGSRLYLGGSL</sequence>
<evidence type="ECO:0000313" key="2">
    <source>
        <dbReference type="Proteomes" id="UP001153269"/>
    </source>
</evidence>
<dbReference type="AlphaFoldDB" id="A0A9N7VKX4"/>
<gene>
    <name evidence="1" type="ORF">PLEPLA_LOCUS41938</name>
</gene>
<dbReference type="Proteomes" id="UP001153269">
    <property type="component" value="Unassembled WGS sequence"/>
</dbReference>
<evidence type="ECO:0000313" key="1">
    <source>
        <dbReference type="EMBL" id="CAB1454176.1"/>
    </source>
</evidence>
<keyword evidence="2" id="KW-1185">Reference proteome</keyword>
<comment type="caution">
    <text evidence="1">The sequence shown here is derived from an EMBL/GenBank/DDBJ whole genome shotgun (WGS) entry which is preliminary data.</text>
</comment>
<reference evidence="1" key="1">
    <citation type="submission" date="2020-03" db="EMBL/GenBank/DDBJ databases">
        <authorList>
            <person name="Weist P."/>
        </authorList>
    </citation>
    <scope>NUCLEOTIDE SEQUENCE</scope>
</reference>
<name>A0A9N7VKX4_PLEPL</name>